<dbReference type="InterPro" id="IPR012132">
    <property type="entry name" value="GMC_OxRdtase"/>
</dbReference>
<feature type="chain" id="PRO_5013573935" description="Glucose-methanol-choline oxidoreductase N-terminal domain-containing protein" evidence="2">
    <location>
        <begin position="25"/>
        <end position="257"/>
    </location>
</feature>
<dbReference type="AlphaFoldDB" id="A0A2G8S3L7"/>
<keyword evidence="2" id="KW-0732">Signal</keyword>
<dbReference type="PANTHER" id="PTHR11552">
    <property type="entry name" value="GLUCOSE-METHANOL-CHOLINE GMC OXIDOREDUCTASE"/>
    <property type="match status" value="1"/>
</dbReference>
<name>A0A2G8S3L7_9APHY</name>
<accession>A0A2G8S3L7</accession>
<dbReference type="Proteomes" id="UP000230002">
    <property type="component" value="Unassembled WGS sequence"/>
</dbReference>
<dbReference type="GO" id="GO:0050660">
    <property type="term" value="F:flavin adenine dinucleotide binding"/>
    <property type="evidence" value="ECO:0007669"/>
    <property type="project" value="InterPro"/>
</dbReference>
<evidence type="ECO:0008006" key="5">
    <source>
        <dbReference type="Google" id="ProtNLM"/>
    </source>
</evidence>
<dbReference type="GO" id="GO:0016491">
    <property type="term" value="F:oxidoreductase activity"/>
    <property type="evidence" value="ECO:0007669"/>
    <property type="project" value="TreeGrafter"/>
</dbReference>
<dbReference type="PANTHER" id="PTHR11552:SF119">
    <property type="entry name" value="GLUCOSE-METHANOL-CHOLINE OXIDOREDUCTASE N-TERMINAL DOMAIN-CONTAINING PROTEIN"/>
    <property type="match status" value="1"/>
</dbReference>
<evidence type="ECO:0000256" key="1">
    <source>
        <dbReference type="ARBA" id="ARBA00010790"/>
    </source>
</evidence>
<feature type="signal peptide" evidence="2">
    <location>
        <begin position="1"/>
        <end position="24"/>
    </location>
</feature>
<dbReference type="EMBL" id="AYKW01000024">
    <property type="protein sequence ID" value="PIL28362.1"/>
    <property type="molecule type" value="Genomic_DNA"/>
</dbReference>
<organism evidence="3 4">
    <name type="scientific">Ganoderma sinense ZZ0214-1</name>
    <dbReference type="NCBI Taxonomy" id="1077348"/>
    <lineage>
        <taxon>Eukaryota</taxon>
        <taxon>Fungi</taxon>
        <taxon>Dikarya</taxon>
        <taxon>Basidiomycota</taxon>
        <taxon>Agaricomycotina</taxon>
        <taxon>Agaricomycetes</taxon>
        <taxon>Polyporales</taxon>
        <taxon>Polyporaceae</taxon>
        <taxon>Ganoderma</taxon>
    </lineage>
</organism>
<sequence length="257" mass="27716">MLVSGTLGAFDAVLLVVMSHRSRAEQYAWIAVDDKRLLDEYDIIAGGGTAGGVILGRLAAADPSLRILMLEAGPPTKDDLAHHIQLAPYLTHIVPDSDTVKHVVDKPSDDLNGRQLTMQRGNCAHVVQKDGVHTTCCVDHNDWAKVHNNHGWNFDELLPLIKQIETYQVALGKPFHGYDGPLKVSRGGASGRAPRDKDGIVDSRLNVYGVQNFKVADMISICPFVIAANGCATGALVGEKVALIIAEEIEIGRGLWG</sequence>
<dbReference type="InterPro" id="IPR036188">
    <property type="entry name" value="FAD/NAD-bd_sf"/>
</dbReference>
<dbReference type="Gene3D" id="3.50.50.60">
    <property type="entry name" value="FAD/NAD(P)-binding domain"/>
    <property type="match status" value="2"/>
</dbReference>
<protein>
    <recommendedName>
        <fullName evidence="5">Glucose-methanol-choline oxidoreductase N-terminal domain-containing protein</fullName>
    </recommendedName>
</protein>
<evidence type="ECO:0000313" key="3">
    <source>
        <dbReference type="EMBL" id="PIL28362.1"/>
    </source>
</evidence>
<gene>
    <name evidence="3" type="ORF">GSI_09513</name>
</gene>
<evidence type="ECO:0000256" key="2">
    <source>
        <dbReference type="SAM" id="SignalP"/>
    </source>
</evidence>
<comment type="similarity">
    <text evidence="1">Belongs to the GMC oxidoreductase family.</text>
</comment>
<dbReference type="SUPFAM" id="SSF51905">
    <property type="entry name" value="FAD/NAD(P)-binding domain"/>
    <property type="match status" value="1"/>
</dbReference>
<keyword evidence="4" id="KW-1185">Reference proteome</keyword>
<evidence type="ECO:0000313" key="4">
    <source>
        <dbReference type="Proteomes" id="UP000230002"/>
    </source>
</evidence>
<reference evidence="3 4" key="1">
    <citation type="journal article" date="2015" name="Sci. Rep.">
        <title>Chromosome-level genome map provides insights into diverse defense mechanisms in the medicinal fungus Ganoderma sinense.</title>
        <authorList>
            <person name="Zhu Y."/>
            <person name="Xu J."/>
            <person name="Sun C."/>
            <person name="Zhou S."/>
            <person name="Xu H."/>
            <person name="Nelson D.R."/>
            <person name="Qian J."/>
            <person name="Song J."/>
            <person name="Luo H."/>
            <person name="Xiang L."/>
            <person name="Li Y."/>
            <person name="Xu Z."/>
            <person name="Ji A."/>
            <person name="Wang L."/>
            <person name="Lu S."/>
            <person name="Hayward A."/>
            <person name="Sun W."/>
            <person name="Li X."/>
            <person name="Schwartz D.C."/>
            <person name="Wang Y."/>
            <person name="Chen S."/>
        </authorList>
    </citation>
    <scope>NUCLEOTIDE SEQUENCE [LARGE SCALE GENOMIC DNA]</scope>
    <source>
        <strain evidence="3 4">ZZ0214-1</strain>
    </source>
</reference>
<comment type="caution">
    <text evidence="3">The sequence shown here is derived from an EMBL/GenBank/DDBJ whole genome shotgun (WGS) entry which is preliminary data.</text>
</comment>
<proteinExistence type="inferred from homology"/>
<dbReference type="OrthoDB" id="269227at2759"/>
<dbReference type="STRING" id="1077348.A0A2G8S3L7"/>